<comment type="caution">
    <text evidence="1">The sequence shown here is derived from an EMBL/GenBank/DDBJ whole genome shotgun (WGS) entry which is preliminary data.</text>
</comment>
<protein>
    <submittedName>
        <fullName evidence="1">Uncharacterized protein</fullName>
    </submittedName>
</protein>
<accession>A0A6A4RTG3</accession>
<dbReference type="Proteomes" id="UP000438429">
    <property type="component" value="Unassembled WGS sequence"/>
</dbReference>
<dbReference type="EMBL" id="VEVO01000022">
    <property type="protein sequence ID" value="KAF0023607.1"/>
    <property type="molecule type" value="Genomic_DNA"/>
</dbReference>
<reference evidence="1 2" key="1">
    <citation type="submission" date="2019-06" db="EMBL/GenBank/DDBJ databases">
        <title>Draft genomes of female and male turbot (Scophthalmus maximus).</title>
        <authorList>
            <person name="Xu H."/>
            <person name="Xu X.-W."/>
            <person name="Shao C."/>
            <person name="Chen S."/>
        </authorList>
    </citation>
    <scope>NUCLEOTIDE SEQUENCE [LARGE SCALE GENOMIC DNA]</scope>
    <source>
        <strain evidence="1">Ysfricsl-2016a</strain>
        <tissue evidence="1">Blood</tissue>
    </source>
</reference>
<name>A0A6A4RTG3_SCOMX</name>
<sequence>MPLRVDESISLRVFSAKFSLWEDISLADVRFGWLVHPHTVCATTLMNMDKQLKRPLEKFRSKVSALYKNKKNLTCIGGGAVGQQSGHLENL</sequence>
<gene>
    <name evidence="1" type="ORF">F2P81_024237</name>
</gene>
<proteinExistence type="predicted"/>
<evidence type="ECO:0000313" key="1">
    <source>
        <dbReference type="EMBL" id="KAF0023607.1"/>
    </source>
</evidence>
<dbReference type="AlphaFoldDB" id="A0A6A4RTG3"/>
<evidence type="ECO:0000313" key="2">
    <source>
        <dbReference type="Proteomes" id="UP000438429"/>
    </source>
</evidence>
<organism evidence="1 2">
    <name type="scientific">Scophthalmus maximus</name>
    <name type="common">Turbot</name>
    <name type="synonym">Psetta maxima</name>
    <dbReference type="NCBI Taxonomy" id="52904"/>
    <lineage>
        <taxon>Eukaryota</taxon>
        <taxon>Metazoa</taxon>
        <taxon>Chordata</taxon>
        <taxon>Craniata</taxon>
        <taxon>Vertebrata</taxon>
        <taxon>Euteleostomi</taxon>
        <taxon>Actinopterygii</taxon>
        <taxon>Neopterygii</taxon>
        <taxon>Teleostei</taxon>
        <taxon>Neoteleostei</taxon>
        <taxon>Acanthomorphata</taxon>
        <taxon>Carangaria</taxon>
        <taxon>Pleuronectiformes</taxon>
        <taxon>Pleuronectoidei</taxon>
        <taxon>Scophthalmidae</taxon>
        <taxon>Scophthalmus</taxon>
    </lineage>
</organism>